<dbReference type="STRING" id="294746.A5DAP8"/>
<dbReference type="KEGG" id="pgu:PGUG_00353"/>
<keyword evidence="2" id="KW-1185">Reference proteome</keyword>
<dbReference type="AlphaFoldDB" id="A5DAP8"/>
<reference evidence="1 2" key="1">
    <citation type="journal article" date="2009" name="Nature">
        <title>Evolution of pathogenicity and sexual reproduction in eight Candida genomes.</title>
        <authorList>
            <person name="Butler G."/>
            <person name="Rasmussen M.D."/>
            <person name="Lin M.F."/>
            <person name="Santos M.A."/>
            <person name="Sakthikumar S."/>
            <person name="Munro C.A."/>
            <person name="Rheinbay E."/>
            <person name="Grabherr M."/>
            <person name="Forche A."/>
            <person name="Reedy J.L."/>
            <person name="Agrafioti I."/>
            <person name="Arnaud M.B."/>
            <person name="Bates S."/>
            <person name="Brown A.J."/>
            <person name="Brunke S."/>
            <person name="Costanzo M.C."/>
            <person name="Fitzpatrick D.A."/>
            <person name="de Groot P.W."/>
            <person name="Harris D."/>
            <person name="Hoyer L.L."/>
            <person name="Hube B."/>
            <person name="Klis F.M."/>
            <person name="Kodira C."/>
            <person name="Lennard N."/>
            <person name="Logue M.E."/>
            <person name="Martin R."/>
            <person name="Neiman A.M."/>
            <person name="Nikolaou E."/>
            <person name="Quail M.A."/>
            <person name="Quinn J."/>
            <person name="Santos M.C."/>
            <person name="Schmitzberger F.F."/>
            <person name="Sherlock G."/>
            <person name="Shah P."/>
            <person name="Silverstein K.A."/>
            <person name="Skrzypek M.S."/>
            <person name="Soll D."/>
            <person name="Staggs R."/>
            <person name="Stansfield I."/>
            <person name="Stumpf M.P."/>
            <person name="Sudbery P.E."/>
            <person name="Srikantha T."/>
            <person name="Zeng Q."/>
            <person name="Berman J."/>
            <person name="Berriman M."/>
            <person name="Heitman J."/>
            <person name="Gow N.A."/>
            <person name="Lorenz M.C."/>
            <person name="Birren B.W."/>
            <person name="Kellis M."/>
            <person name="Cuomo C.A."/>
        </authorList>
    </citation>
    <scope>NUCLEOTIDE SEQUENCE [LARGE SCALE GENOMIC DNA]</scope>
    <source>
        <strain evidence="2">ATCC 6260 / CBS 566 / DSM 6381 / JCM 1539 / NBRC 10279 / NRRL Y-324</strain>
    </source>
</reference>
<dbReference type="RefSeq" id="XP_001486976.2">
    <property type="nucleotide sequence ID" value="XM_001486926.1"/>
</dbReference>
<dbReference type="eggNOG" id="ENOG502RPY9">
    <property type="taxonomic scope" value="Eukaryota"/>
</dbReference>
<dbReference type="OrthoDB" id="4013286at2759"/>
<proteinExistence type="predicted"/>
<dbReference type="VEuPathDB" id="FungiDB:PGUG_00353"/>
<dbReference type="GeneID" id="5129217"/>
<sequence>MSRYTISRLPPKVLHLFNIYERASNALQPLDKVVGISDLINRNSPFYHNFSRQKLVHNTAKDLQMDTNDYPPLISHIIQPLFTGQIGLPNIESRSTDEIFKTFGQLDETIDTKYTSTTKRYTDFQARILNSLASFYNPMQKVPNVPAVGNTYRWYSRLLNDTPILIILKQKNRLFSHSSLHQINKPFSDLKSQIDLLKSKIATTRNLNNSRFKTYHLFDIPSTDILSLAVKNAHPQFSGNDEFCNFLAGAQNVAIVNDGAHDLNSMENQYPINELYQAFLNGIDVAEIFPYDLTFNSLYGITIESSMLPHFDRSILDILEKFEDEFEVSLARFSLGFPEVAKFFEAEVAAKESDSNYDNLLQQTKQSKSNVATLAEYMGQSGLTRVESGHNCIYLVKP</sequence>
<gene>
    <name evidence="1" type="ORF">PGUG_00353</name>
</gene>
<evidence type="ECO:0000313" key="2">
    <source>
        <dbReference type="Proteomes" id="UP000001997"/>
    </source>
</evidence>
<dbReference type="Proteomes" id="UP000001997">
    <property type="component" value="Unassembled WGS sequence"/>
</dbReference>
<dbReference type="OMA" id="WERIPPN"/>
<protein>
    <submittedName>
        <fullName evidence="1">Uncharacterized protein</fullName>
    </submittedName>
</protein>
<name>A5DAP8_PICGU</name>
<evidence type="ECO:0000313" key="1">
    <source>
        <dbReference type="EMBL" id="EDK36255.2"/>
    </source>
</evidence>
<dbReference type="EMBL" id="CH408155">
    <property type="protein sequence ID" value="EDK36255.2"/>
    <property type="molecule type" value="Genomic_DNA"/>
</dbReference>
<accession>A5DAP8</accession>
<dbReference type="HOGENOM" id="CLU_050891_0_0_1"/>
<organism evidence="1 2">
    <name type="scientific">Meyerozyma guilliermondii (strain ATCC 6260 / CBS 566 / DSM 6381 / JCM 1539 / NBRC 10279 / NRRL Y-324)</name>
    <name type="common">Yeast</name>
    <name type="synonym">Candida guilliermondii</name>
    <dbReference type="NCBI Taxonomy" id="294746"/>
    <lineage>
        <taxon>Eukaryota</taxon>
        <taxon>Fungi</taxon>
        <taxon>Dikarya</taxon>
        <taxon>Ascomycota</taxon>
        <taxon>Saccharomycotina</taxon>
        <taxon>Pichiomycetes</taxon>
        <taxon>Debaryomycetaceae</taxon>
        <taxon>Meyerozyma</taxon>
    </lineage>
</organism>
<dbReference type="InParanoid" id="A5DAP8"/>